<sequence>MARAYVSIGSNIEKEKNIRASIYLLQNRYSPLTISQIFESESIGFQGDNFYNLVVGFNTTESVEDLVSYFNKIEQLCGRKQNGTRFSSRPLDLDLLLYDDLILNLQQPKVQIPREDIIHYAFVLQPLAEIAPNEVHPILKKPYMELWHSFNKSLSSLWPIEIAL</sequence>
<evidence type="ECO:0000313" key="10">
    <source>
        <dbReference type="Proteomes" id="UP000516072"/>
    </source>
</evidence>
<keyword evidence="5 9" id="KW-0418">Kinase</keyword>
<dbReference type="PANTHER" id="PTHR43071">
    <property type="entry name" value="2-AMINO-4-HYDROXY-6-HYDROXYMETHYLDIHYDROPTERIDINE PYROPHOSPHOKINASE"/>
    <property type="match status" value="1"/>
</dbReference>
<evidence type="ECO:0000256" key="7">
    <source>
        <dbReference type="ARBA" id="ARBA00022909"/>
    </source>
</evidence>
<organism evidence="9 10">
    <name type="scientific">Candidatus Nitrosacidococcus tergens</name>
    <dbReference type="NCBI Taxonomy" id="553981"/>
    <lineage>
        <taxon>Bacteria</taxon>
        <taxon>Pseudomonadati</taxon>
        <taxon>Pseudomonadota</taxon>
        <taxon>Gammaproteobacteria</taxon>
        <taxon>Chromatiales</taxon>
        <taxon>Chromatiaceae</taxon>
        <taxon>Candidatus Nitrosacidococcus</taxon>
    </lineage>
</organism>
<dbReference type="GO" id="GO:0016301">
    <property type="term" value="F:kinase activity"/>
    <property type="evidence" value="ECO:0007669"/>
    <property type="project" value="UniProtKB-KW"/>
</dbReference>
<name>A0A7G1Q7Q4_9GAMM</name>
<evidence type="ECO:0000256" key="3">
    <source>
        <dbReference type="ARBA" id="ARBA00022679"/>
    </source>
</evidence>
<dbReference type="PANTHER" id="PTHR43071:SF2">
    <property type="entry name" value="2-AMINO-4-HYDROXY-6-HYDROXYMETHYLDIHYDROPTERIDINE PYROPHOSPHOKINASE"/>
    <property type="match status" value="1"/>
</dbReference>
<dbReference type="UniPathway" id="UPA00077">
    <property type="reaction ID" value="UER00155"/>
</dbReference>
<proteinExistence type="predicted"/>
<dbReference type="EMBL" id="LR778175">
    <property type="protein sequence ID" value="CAB1274135.1"/>
    <property type="molecule type" value="Genomic_DNA"/>
</dbReference>
<evidence type="ECO:0000256" key="2">
    <source>
        <dbReference type="ARBA" id="ARBA00013253"/>
    </source>
</evidence>
<dbReference type="InterPro" id="IPR035907">
    <property type="entry name" value="Hppk_sf"/>
</dbReference>
<evidence type="ECO:0000256" key="5">
    <source>
        <dbReference type="ARBA" id="ARBA00022777"/>
    </source>
</evidence>
<dbReference type="InterPro" id="IPR000550">
    <property type="entry name" value="Hppk"/>
</dbReference>
<protein>
    <recommendedName>
        <fullName evidence="2">2-amino-4-hydroxy-6-hydroxymethyldihydropteridine diphosphokinase</fullName>
        <ecNumber evidence="2">2.7.6.3</ecNumber>
    </recommendedName>
</protein>
<dbReference type="NCBIfam" id="TIGR01498">
    <property type="entry name" value="folK"/>
    <property type="match status" value="1"/>
</dbReference>
<dbReference type="Proteomes" id="UP000516072">
    <property type="component" value="Chromosome"/>
</dbReference>
<dbReference type="EC" id="2.7.6.3" evidence="2"/>
<dbReference type="Pfam" id="PF01288">
    <property type="entry name" value="HPPK"/>
    <property type="match status" value="1"/>
</dbReference>
<evidence type="ECO:0000256" key="6">
    <source>
        <dbReference type="ARBA" id="ARBA00022840"/>
    </source>
</evidence>
<dbReference type="GO" id="GO:0003848">
    <property type="term" value="F:2-amino-4-hydroxy-6-hydroxymethyldihydropteridine diphosphokinase activity"/>
    <property type="evidence" value="ECO:0007669"/>
    <property type="project" value="UniProtKB-EC"/>
</dbReference>
<keyword evidence="4" id="KW-0547">Nucleotide-binding</keyword>
<dbReference type="RefSeq" id="WP_197744434.1">
    <property type="nucleotide sequence ID" value="NZ_LR778175.1"/>
</dbReference>
<evidence type="ECO:0000256" key="4">
    <source>
        <dbReference type="ARBA" id="ARBA00022741"/>
    </source>
</evidence>
<keyword evidence="6" id="KW-0067">ATP-binding</keyword>
<accession>A0A7G1Q7Q4</accession>
<keyword evidence="3" id="KW-0808">Transferase</keyword>
<dbReference type="GO" id="GO:0046656">
    <property type="term" value="P:folic acid biosynthetic process"/>
    <property type="evidence" value="ECO:0007669"/>
    <property type="project" value="UniProtKB-KW"/>
</dbReference>
<reference evidence="9 10" key="1">
    <citation type="submission" date="2020-03" db="EMBL/GenBank/DDBJ databases">
        <authorList>
            <person name="Picone N."/>
        </authorList>
    </citation>
    <scope>NUCLEOTIDE SEQUENCE [LARGE SCALE GENOMIC DNA]</scope>
    <source>
        <strain evidence="9">NSCAC1</strain>
    </source>
</reference>
<dbReference type="GO" id="GO:0046654">
    <property type="term" value="P:tetrahydrofolate biosynthetic process"/>
    <property type="evidence" value="ECO:0007669"/>
    <property type="project" value="UniProtKB-UniPathway"/>
</dbReference>
<keyword evidence="10" id="KW-1185">Reference proteome</keyword>
<keyword evidence="7" id="KW-0289">Folate biosynthesis</keyword>
<gene>
    <name evidence="9" type="ORF">NSCAC_0020</name>
</gene>
<dbReference type="SUPFAM" id="SSF55083">
    <property type="entry name" value="6-hydroxymethyl-7,8-dihydropterin pyrophosphokinase, HPPK"/>
    <property type="match status" value="1"/>
</dbReference>
<dbReference type="AlphaFoldDB" id="A0A7G1Q7Q4"/>
<evidence type="ECO:0000259" key="8">
    <source>
        <dbReference type="Pfam" id="PF01288"/>
    </source>
</evidence>
<evidence type="ECO:0000313" key="9">
    <source>
        <dbReference type="EMBL" id="CAB1274135.1"/>
    </source>
</evidence>
<dbReference type="KEGG" id="ntg:NSCAC_0020"/>
<evidence type="ECO:0000256" key="1">
    <source>
        <dbReference type="ARBA" id="ARBA00005051"/>
    </source>
</evidence>
<comment type="pathway">
    <text evidence="1">Cofactor biosynthesis; tetrahydrofolate biosynthesis; 2-amino-4-hydroxy-6-hydroxymethyl-7,8-dihydropteridine diphosphate from 7,8-dihydroneopterin triphosphate: step 4/4.</text>
</comment>
<feature type="domain" description="7,8-dihydro-6-hydroxymethylpterin-pyrophosphokinase" evidence="8">
    <location>
        <begin position="5"/>
        <end position="132"/>
    </location>
</feature>
<dbReference type="Gene3D" id="3.30.70.560">
    <property type="entry name" value="7,8-Dihydro-6-hydroxymethylpterin-pyrophosphokinase HPPK"/>
    <property type="match status" value="1"/>
</dbReference>
<dbReference type="GO" id="GO:0005524">
    <property type="term" value="F:ATP binding"/>
    <property type="evidence" value="ECO:0007669"/>
    <property type="project" value="UniProtKB-KW"/>
</dbReference>